<dbReference type="Pfam" id="PF19055">
    <property type="entry name" value="ABC2_membrane_7"/>
    <property type="match status" value="2"/>
</dbReference>
<evidence type="ECO:0000256" key="9">
    <source>
        <dbReference type="SAM" id="Phobius"/>
    </source>
</evidence>
<evidence type="ECO:0000256" key="1">
    <source>
        <dbReference type="ARBA" id="ARBA00004141"/>
    </source>
</evidence>
<dbReference type="InterPro" id="IPR027417">
    <property type="entry name" value="P-loop_NTPase"/>
</dbReference>
<evidence type="ECO:0000256" key="2">
    <source>
        <dbReference type="ARBA" id="ARBA00005814"/>
    </source>
</evidence>
<accession>A0AAE0GMY8</accession>
<evidence type="ECO:0000256" key="3">
    <source>
        <dbReference type="ARBA" id="ARBA00022448"/>
    </source>
</evidence>
<keyword evidence="7 9" id="KW-1133">Transmembrane helix</keyword>
<dbReference type="GO" id="GO:0016020">
    <property type="term" value="C:membrane"/>
    <property type="evidence" value="ECO:0007669"/>
    <property type="project" value="UniProtKB-SubCell"/>
</dbReference>
<reference evidence="12 13" key="1">
    <citation type="journal article" date="2015" name="Genome Biol. Evol.">
        <title>Comparative Genomics of a Bacterivorous Green Alga Reveals Evolutionary Causalities and Consequences of Phago-Mixotrophic Mode of Nutrition.</title>
        <authorList>
            <person name="Burns J.A."/>
            <person name="Paasch A."/>
            <person name="Narechania A."/>
            <person name="Kim E."/>
        </authorList>
    </citation>
    <scope>NUCLEOTIDE SEQUENCE [LARGE SCALE GENOMIC DNA]</scope>
    <source>
        <strain evidence="12 13">PLY_AMNH</strain>
    </source>
</reference>
<proteinExistence type="inferred from homology"/>
<dbReference type="SMART" id="SM00382">
    <property type="entry name" value="AAA"/>
    <property type="match status" value="1"/>
</dbReference>
<evidence type="ECO:0000313" key="12">
    <source>
        <dbReference type="EMBL" id="KAK3281079.1"/>
    </source>
</evidence>
<keyword evidence="13" id="KW-1185">Reference proteome</keyword>
<dbReference type="GO" id="GO:0005524">
    <property type="term" value="F:ATP binding"/>
    <property type="evidence" value="ECO:0007669"/>
    <property type="project" value="UniProtKB-KW"/>
</dbReference>
<dbReference type="EMBL" id="LGRX02004042">
    <property type="protein sequence ID" value="KAK3281079.1"/>
    <property type="molecule type" value="Genomic_DNA"/>
</dbReference>
<feature type="transmembrane region" description="Helical" evidence="9">
    <location>
        <begin position="719"/>
        <end position="739"/>
    </location>
</feature>
<dbReference type="SUPFAM" id="SSF52540">
    <property type="entry name" value="P-loop containing nucleoside triphosphate hydrolases"/>
    <property type="match status" value="1"/>
</dbReference>
<comment type="similarity">
    <text evidence="2">Belongs to the ABC transporter superfamily. ABCG family. Eye pigment precursor importer (TC 3.A.1.204) subfamily.</text>
</comment>
<keyword evidence="5" id="KW-0547">Nucleotide-binding</keyword>
<evidence type="ECO:0000256" key="8">
    <source>
        <dbReference type="ARBA" id="ARBA00023136"/>
    </source>
</evidence>
<dbReference type="InterPro" id="IPR043926">
    <property type="entry name" value="ABCG_dom"/>
</dbReference>
<feature type="signal peptide" evidence="10">
    <location>
        <begin position="1"/>
        <end position="23"/>
    </location>
</feature>
<dbReference type="Pfam" id="PF00005">
    <property type="entry name" value="ABC_tran"/>
    <property type="match status" value="1"/>
</dbReference>
<evidence type="ECO:0000259" key="11">
    <source>
        <dbReference type="PROSITE" id="PS50893"/>
    </source>
</evidence>
<dbReference type="InterPro" id="IPR003439">
    <property type="entry name" value="ABC_transporter-like_ATP-bd"/>
</dbReference>
<organism evidence="12 13">
    <name type="scientific">Cymbomonas tetramitiformis</name>
    <dbReference type="NCBI Taxonomy" id="36881"/>
    <lineage>
        <taxon>Eukaryota</taxon>
        <taxon>Viridiplantae</taxon>
        <taxon>Chlorophyta</taxon>
        <taxon>Pyramimonadophyceae</taxon>
        <taxon>Pyramimonadales</taxon>
        <taxon>Pyramimonadaceae</taxon>
        <taxon>Cymbomonas</taxon>
    </lineage>
</organism>
<evidence type="ECO:0000256" key="6">
    <source>
        <dbReference type="ARBA" id="ARBA00022840"/>
    </source>
</evidence>
<protein>
    <recommendedName>
        <fullName evidence="11">ABC transporter domain-containing protein</fullName>
    </recommendedName>
</protein>
<feature type="transmembrane region" description="Helical" evidence="9">
    <location>
        <begin position="166"/>
        <end position="183"/>
    </location>
</feature>
<dbReference type="GO" id="GO:0140359">
    <property type="term" value="F:ABC-type transporter activity"/>
    <property type="evidence" value="ECO:0007669"/>
    <property type="project" value="InterPro"/>
</dbReference>
<dbReference type="AlphaFoldDB" id="A0AAE0GMY8"/>
<keyword evidence="3" id="KW-0813">Transport</keyword>
<feature type="domain" description="ABC transporter" evidence="11">
    <location>
        <begin position="233"/>
        <end position="474"/>
    </location>
</feature>
<keyword evidence="8 9" id="KW-0472">Membrane</keyword>
<dbReference type="PROSITE" id="PS00211">
    <property type="entry name" value="ABC_TRANSPORTER_1"/>
    <property type="match status" value="1"/>
</dbReference>
<keyword evidence="4 9" id="KW-0812">Transmembrane</keyword>
<gene>
    <name evidence="12" type="ORF">CYMTET_11113</name>
</gene>
<keyword evidence="10" id="KW-0732">Signal</keyword>
<comment type="caution">
    <text evidence="12">The sequence shown here is derived from an EMBL/GenBank/DDBJ whole genome shotgun (WGS) entry which is preliminary data.</text>
</comment>
<dbReference type="GO" id="GO:0016887">
    <property type="term" value="F:ATP hydrolysis activity"/>
    <property type="evidence" value="ECO:0007669"/>
    <property type="project" value="InterPro"/>
</dbReference>
<dbReference type="FunFam" id="3.40.50.300:FF:000367">
    <property type="entry name" value="ABC transporter G family member 24"/>
    <property type="match status" value="1"/>
</dbReference>
<evidence type="ECO:0000256" key="7">
    <source>
        <dbReference type="ARBA" id="ARBA00022989"/>
    </source>
</evidence>
<evidence type="ECO:0000256" key="5">
    <source>
        <dbReference type="ARBA" id="ARBA00022741"/>
    </source>
</evidence>
<dbReference type="PANTHER" id="PTHR48041">
    <property type="entry name" value="ABC TRANSPORTER G FAMILY MEMBER 28"/>
    <property type="match status" value="1"/>
</dbReference>
<keyword evidence="6" id="KW-0067">ATP-binding</keyword>
<dbReference type="InterPro" id="IPR050352">
    <property type="entry name" value="ABCG_transporters"/>
</dbReference>
<dbReference type="PANTHER" id="PTHR48041:SF91">
    <property type="entry name" value="ABC TRANSPORTER G FAMILY MEMBER 28"/>
    <property type="match status" value="1"/>
</dbReference>
<comment type="subcellular location">
    <subcellularLocation>
        <location evidence="1">Membrane</location>
        <topology evidence="1">Multi-pass membrane protein</topology>
    </subcellularLocation>
</comment>
<feature type="transmembrane region" description="Helical" evidence="9">
    <location>
        <begin position="672"/>
        <end position="690"/>
    </location>
</feature>
<dbReference type="Gene3D" id="3.40.50.300">
    <property type="entry name" value="P-loop containing nucleotide triphosphate hydrolases"/>
    <property type="match status" value="1"/>
</dbReference>
<evidence type="ECO:0000313" key="13">
    <source>
        <dbReference type="Proteomes" id="UP001190700"/>
    </source>
</evidence>
<sequence length="770" mass="84986">MGVFTKYAAFLWAIAGLSWVVEGAPATSPVKQFTLTSEPAGTYEVGWCPGGKYYGDEDSPLTKYTVADGECVCAFVTNDEEGNKLSCPAGYFCPYGTNETFECKPGFYCPGNIAQPGYCCAGYYCPTPTKMYICPKDHYCRTGFVEPIDCPGFSKCDEGSTDATKFGAIILTILVMVILYVGFQVKAWRDTKVKNIIKSALDDVHEKKTEEAANAEKVTVKSVKISDDKIFNIEFIGLGCTLPNGVTIMKGVTGAFKAGRMCAVMGPSGAGKTTVITLITGKFKKTCGKILINDKEEEGLMIYKKLTGFVPQEDVMHRTLTVFDNLFHSAKMRLPADWKIADIKSLVLNVIEDLGMSHVTFSIIGDESERGISGGQRKRVNIGLELVADPSVLFLDEPTSGLDSATSYDLCKSLRALATQKMLNVNAVIHSPSQKSFFQFTDLLLLGKGGQTVFTGPLEIAVNYFSSIGFKLPEGENPADFFLDVTSGAIPREDDPDFEWNSLFGLWATHCGEDVASSASSHNIDATSGVKVALYDKERSIFSLEVIKGVFVDLLMDVKMWFVHRKDDIVNLFQGIVDMVKCTKDPVRDTVNPGWQFLYIAMRALIQVFRNRNSFITDCLVHFMIGFFVSLSASQLEYIGPTDSTVCDISPLWLQSKCNQSMKDGYAAAGNFLNFGIGFAGIAAAIPTFGDEKVVYWRESASGTSTMAYFLAKWLVDHVRIFFAAVFFWMSFTLNYPVWQRPARRHARPASLPTTRCIERRELRDVGTET</sequence>
<evidence type="ECO:0000256" key="4">
    <source>
        <dbReference type="ARBA" id="ARBA00022692"/>
    </source>
</evidence>
<evidence type="ECO:0000256" key="10">
    <source>
        <dbReference type="SAM" id="SignalP"/>
    </source>
</evidence>
<feature type="chain" id="PRO_5042209339" description="ABC transporter domain-containing protein" evidence="10">
    <location>
        <begin position="24"/>
        <end position="770"/>
    </location>
</feature>
<dbReference type="Proteomes" id="UP001190700">
    <property type="component" value="Unassembled WGS sequence"/>
</dbReference>
<dbReference type="PROSITE" id="PS50893">
    <property type="entry name" value="ABC_TRANSPORTER_2"/>
    <property type="match status" value="1"/>
</dbReference>
<dbReference type="InterPro" id="IPR003593">
    <property type="entry name" value="AAA+_ATPase"/>
</dbReference>
<dbReference type="InterPro" id="IPR017871">
    <property type="entry name" value="ABC_transporter-like_CS"/>
</dbReference>
<name>A0AAE0GMY8_9CHLO</name>